<organism evidence="1 2">
    <name type="scientific">Klebsiella phage Miami</name>
    <dbReference type="NCBI Taxonomy" id="2767581"/>
    <lineage>
        <taxon>Viruses</taxon>
        <taxon>Duplodnaviria</taxon>
        <taxon>Heunggongvirae</taxon>
        <taxon>Uroviricota</taxon>
        <taxon>Caudoviricetes</taxon>
        <taxon>Chimalliviridae</taxon>
        <taxon>Miamivirus</taxon>
        <taxon>Miamivirus miami</taxon>
    </lineage>
</organism>
<protein>
    <submittedName>
        <fullName evidence="1">Uncharacterized protein</fullName>
    </submittedName>
</protein>
<accession>A0A873WMG8</accession>
<reference evidence="1 2" key="1">
    <citation type="submission" date="2020-07" db="EMBL/GenBank/DDBJ databases">
        <title>Complete genome sequence of Klebsiella pneumoniae phage Miami.</title>
        <authorList>
            <person name="Mora D.A."/>
            <person name="Lessor L."/>
            <person name="Gill J."/>
            <person name="Liu M."/>
        </authorList>
    </citation>
    <scope>NUCLEOTIDE SEQUENCE [LARGE SCALE GENOMIC DNA]</scope>
</reference>
<evidence type="ECO:0000313" key="1">
    <source>
        <dbReference type="EMBL" id="QPB09275.1"/>
    </source>
</evidence>
<sequence length="197" mass="22533">MANIELIKQTNEEAFSNPLPGDLWHEMFNEQLRVIKVNDDGSLFIRYSPSGINQILKINRSQFALMLKYKHNDNFCLDVIRGKSVFDLPRKISNGLFVKFEDSGLSCRVVEIFKDVYVVADASALTNLCLEVGMKKPLVPDNLRYPLIVHLGGVGQADELLKETSLAKINRIFDSVNYNNSVKTIYGYNHWLVFRNF</sequence>
<proteinExistence type="predicted"/>
<evidence type="ECO:0000313" key="2">
    <source>
        <dbReference type="Proteomes" id="UP000662782"/>
    </source>
</evidence>
<dbReference type="Proteomes" id="UP000662782">
    <property type="component" value="Segment"/>
</dbReference>
<keyword evidence="2" id="KW-1185">Reference proteome</keyword>
<name>A0A873WMG8_9CAUD</name>
<gene>
    <name evidence="1" type="ORF">CPT_Miami_180</name>
</gene>
<dbReference type="EMBL" id="MT701590">
    <property type="protein sequence ID" value="QPB09275.1"/>
    <property type="molecule type" value="Genomic_DNA"/>
</dbReference>